<evidence type="ECO:0000256" key="5">
    <source>
        <dbReference type="ARBA" id="ARBA00022989"/>
    </source>
</evidence>
<keyword evidence="3 8" id="KW-0812">Transmembrane</keyword>
<reference evidence="10" key="1">
    <citation type="submission" date="2020-02" db="EMBL/GenBank/DDBJ databases">
        <authorList>
            <person name="Meier V. D."/>
        </authorList>
    </citation>
    <scope>NUCLEOTIDE SEQUENCE</scope>
    <source>
        <strain evidence="10">AVDCRST_MAG64</strain>
    </source>
</reference>
<feature type="transmembrane region" description="Helical" evidence="8">
    <location>
        <begin position="113"/>
        <end position="133"/>
    </location>
</feature>
<gene>
    <name evidence="10" type="ORF">AVDCRST_MAG64-2066</name>
</gene>
<name>A0A6J4NRZ7_9BACT</name>
<feature type="transmembrane region" description="Helical" evidence="8">
    <location>
        <begin position="249"/>
        <end position="267"/>
    </location>
</feature>
<evidence type="ECO:0000256" key="2">
    <source>
        <dbReference type="ARBA" id="ARBA00009045"/>
    </source>
</evidence>
<feature type="transmembrane region" description="Helical" evidence="8">
    <location>
        <begin position="329"/>
        <end position="348"/>
    </location>
</feature>
<dbReference type="Pfam" id="PF01694">
    <property type="entry name" value="Rhomboid"/>
    <property type="match status" value="1"/>
</dbReference>
<evidence type="ECO:0000256" key="1">
    <source>
        <dbReference type="ARBA" id="ARBA00004141"/>
    </source>
</evidence>
<dbReference type="PANTHER" id="PTHR43731:SF14">
    <property type="entry name" value="PRESENILIN-ASSOCIATED RHOMBOID-LIKE PROTEIN, MITOCHONDRIAL"/>
    <property type="match status" value="1"/>
</dbReference>
<evidence type="ECO:0000256" key="7">
    <source>
        <dbReference type="SAM" id="MobiDB-lite"/>
    </source>
</evidence>
<protein>
    <recommendedName>
        <fullName evidence="9">Peptidase S54 rhomboid domain-containing protein</fullName>
    </recommendedName>
</protein>
<keyword evidence="6 8" id="KW-0472">Membrane</keyword>
<dbReference type="InterPro" id="IPR050925">
    <property type="entry name" value="Rhomboid_protease_S54"/>
</dbReference>
<dbReference type="AlphaFoldDB" id="A0A6J4NRZ7"/>
<evidence type="ECO:0000256" key="4">
    <source>
        <dbReference type="ARBA" id="ARBA00022801"/>
    </source>
</evidence>
<feature type="domain" description="Peptidase S54 rhomboid" evidence="9">
    <location>
        <begin position="235"/>
        <end position="370"/>
    </location>
</feature>
<feature type="transmembrane region" description="Helical" evidence="8">
    <location>
        <begin position="274"/>
        <end position="294"/>
    </location>
</feature>
<feature type="transmembrane region" description="Helical" evidence="8">
    <location>
        <begin position="354"/>
        <end position="371"/>
    </location>
</feature>
<dbReference type="PANTHER" id="PTHR43731">
    <property type="entry name" value="RHOMBOID PROTEASE"/>
    <property type="match status" value="1"/>
</dbReference>
<dbReference type="SUPFAM" id="SSF144091">
    <property type="entry name" value="Rhomboid-like"/>
    <property type="match status" value="1"/>
</dbReference>
<organism evidence="10">
    <name type="scientific">uncultured Phycisphaerae bacterium</name>
    <dbReference type="NCBI Taxonomy" id="904963"/>
    <lineage>
        <taxon>Bacteria</taxon>
        <taxon>Pseudomonadati</taxon>
        <taxon>Planctomycetota</taxon>
        <taxon>Phycisphaerae</taxon>
        <taxon>environmental samples</taxon>
    </lineage>
</organism>
<feature type="transmembrane region" description="Helical" evidence="8">
    <location>
        <begin position="187"/>
        <end position="209"/>
    </location>
</feature>
<evidence type="ECO:0000256" key="8">
    <source>
        <dbReference type="SAM" id="Phobius"/>
    </source>
</evidence>
<sequence length="422" mass="45669">MRTRGRAVELPGLESSPPASVVQLASQAAARESARRAPWDAPDLFPPRPDTGEYGWRAGGKAKSCTRDELVARCHAGPVDLVWTPDEPRMVPPAEVPWLLEPLRRRARGDLRFNLRVDAVMLLAGVAYLWQWGARTQPLYLTMFVLFAVVPAAQDLWAVARLRRSFAYLAEQAAALRYGVWLGARRIVATYFVAASLVAVWAAQVVVAAQESLLRVNPRPSILAAGLVKPLARQGEWWRLLTAELLHGHWLHVGMNLLSLLAVGRLLEVHASPAYLPIVFLFSAVSASLASLYLSPGTTSVGASGAVMGMIGFLAVLGYRRREVLPRGFMKSISLSIALTAAAGLVAHRHIDNAAHLGGLAGGVLLGLAYASGRRGDDEYRLTPSRPSRLAGALAGAALAAVTFWTIWLILRVRLQDALGWA</sequence>
<feature type="region of interest" description="Disordered" evidence="7">
    <location>
        <begin position="1"/>
        <end position="27"/>
    </location>
</feature>
<evidence type="ECO:0000256" key="6">
    <source>
        <dbReference type="ARBA" id="ARBA00023136"/>
    </source>
</evidence>
<comment type="subcellular location">
    <subcellularLocation>
        <location evidence="1">Membrane</location>
        <topology evidence="1">Multi-pass membrane protein</topology>
    </subcellularLocation>
</comment>
<feature type="transmembrane region" description="Helical" evidence="8">
    <location>
        <begin position="139"/>
        <end position="160"/>
    </location>
</feature>
<keyword evidence="4" id="KW-0378">Hydrolase</keyword>
<accession>A0A6J4NRZ7</accession>
<dbReference type="Gene3D" id="1.20.1540.10">
    <property type="entry name" value="Rhomboid-like"/>
    <property type="match status" value="1"/>
</dbReference>
<feature type="transmembrane region" description="Helical" evidence="8">
    <location>
        <begin position="300"/>
        <end position="317"/>
    </location>
</feature>
<comment type="similarity">
    <text evidence="2">Belongs to the peptidase S54 family.</text>
</comment>
<dbReference type="InterPro" id="IPR035952">
    <property type="entry name" value="Rhomboid-like_sf"/>
</dbReference>
<proteinExistence type="inferred from homology"/>
<evidence type="ECO:0000256" key="3">
    <source>
        <dbReference type="ARBA" id="ARBA00022692"/>
    </source>
</evidence>
<keyword evidence="5 8" id="KW-1133">Transmembrane helix</keyword>
<dbReference type="GO" id="GO:0004252">
    <property type="term" value="F:serine-type endopeptidase activity"/>
    <property type="evidence" value="ECO:0007669"/>
    <property type="project" value="InterPro"/>
</dbReference>
<evidence type="ECO:0000259" key="9">
    <source>
        <dbReference type="Pfam" id="PF01694"/>
    </source>
</evidence>
<dbReference type="GO" id="GO:0016020">
    <property type="term" value="C:membrane"/>
    <property type="evidence" value="ECO:0007669"/>
    <property type="project" value="UniProtKB-SubCell"/>
</dbReference>
<evidence type="ECO:0000313" key="10">
    <source>
        <dbReference type="EMBL" id="CAA9392049.1"/>
    </source>
</evidence>
<dbReference type="InterPro" id="IPR022764">
    <property type="entry name" value="Peptidase_S54_rhomboid_dom"/>
</dbReference>
<dbReference type="EMBL" id="CADCUQ010000284">
    <property type="protein sequence ID" value="CAA9392049.1"/>
    <property type="molecule type" value="Genomic_DNA"/>
</dbReference>
<feature type="transmembrane region" description="Helical" evidence="8">
    <location>
        <begin position="391"/>
        <end position="411"/>
    </location>
</feature>